<name>A0A836C7M0_9CHLO</name>
<sequence length="111" mass="12393">MRRRTTAQNGAVAWEPSRRCAAAASCSTKGRGLAVTGWSWRTEVADEDREPRLDQCSPQQHGRLGPPHGPRALGQALADAPWAAWDGWRLALLEGRRRELPWRGELRVPCQ</sequence>
<comment type="caution">
    <text evidence="2">The sequence shown here is derived from an EMBL/GenBank/DDBJ whole genome shotgun (WGS) entry which is preliminary data.</text>
</comment>
<evidence type="ECO:0000313" key="2">
    <source>
        <dbReference type="EMBL" id="KAG2501912.1"/>
    </source>
</evidence>
<dbReference type="EMBL" id="JAEHOE010000001">
    <property type="protein sequence ID" value="KAG2501912.1"/>
    <property type="molecule type" value="Genomic_DNA"/>
</dbReference>
<organism evidence="2 3">
    <name type="scientific">Edaphochlamys debaryana</name>
    <dbReference type="NCBI Taxonomy" id="47281"/>
    <lineage>
        <taxon>Eukaryota</taxon>
        <taxon>Viridiplantae</taxon>
        <taxon>Chlorophyta</taxon>
        <taxon>core chlorophytes</taxon>
        <taxon>Chlorophyceae</taxon>
        <taxon>CS clade</taxon>
        <taxon>Chlamydomonadales</taxon>
        <taxon>Chlamydomonadales incertae sedis</taxon>
        <taxon>Edaphochlamys</taxon>
    </lineage>
</organism>
<evidence type="ECO:0000256" key="1">
    <source>
        <dbReference type="SAM" id="MobiDB-lite"/>
    </source>
</evidence>
<evidence type="ECO:0000313" key="3">
    <source>
        <dbReference type="Proteomes" id="UP000612055"/>
    </source>
</evidence>
<keyword evidence="3" id="KW-1185">Reference proteome</keyword>
<dbReference type="AlphaFoldDB" id="A0A836C7M0"/>
<feature type="region of interest" description="Disordered" evidence="1">
    <location>
        <begin position="46"/>
        <end position="74"/>
    </location>
</feature>
<reference evidence="2" key="1">
    <citation type="journal article" date="2020" name="bioRxiv">
        <title>Comparative genomics of Chlamydomonas.</title>
        <authorList>
            <person name="Craig R.J."/>
            <person name="Hasan A.R."/>
            <person name="Ness R.W."/>
            <person name="Keightley P.D."/>
        </authorList>
    </citation>
    <scope>NUCLEOTIDE SEQUENCE</scope>
    <source>
        <strain evidence="2">CCAP 11/70</strain>
    </source>
</reference>
<accession>A0A836C7M0</accession>
<dbReference type="Proteomes" id="UP000612055">
    <property type="component" value="Unassembled WGS sequence"/>
</dbReference>
<gene>
    <name evidence="2" type="ORF">HYH03_000409</name>
</gene>
<protein>
    <submittedName>
        <fullName evidence="2">Uncharacterized protein</fullName>
    </submittedName>
</protein>
<proteinExistence type="predicted"/>